<evidence type="ECO:0000256" key="10">
    <source>
        <dbReference type="ARBA" id="ARBA00023239"/>
    </source>
</evidence>
<dbReference type="InterPro" id="IPR013483">
    <property type="entry name" value="MoaA"/>
</dbReference>
<protein>
    <recommendedName>
        <fullName evidence="1 12">GTP 3',8-cyclase</fullName>
        <ecNumber evidence="1 12">4.1.99.22</ecNumber>
    </recommendedName>
    <alternativeName>
        <fullName evidence="12">Molybdenum cofactor biosynthesis protein A</fullName>
    </alternativeName>
</protein>
<proteinExistence type="inferred from homology"/>
<feature type="domain" description="Radical SAM core" evidence="13">
    <location>
        <begin position="11"/>
        <end position="228"/>
    </location>
</feature>
<dbReference type="NCBIfam" id="TIGR02666">
    <property type="entry name" value="moaA"/>
    <property type="match status" value="1"/>
</dbReference>
<dbReference type="PANTHER" id="PTHR22960">
    <property type="entry name" value="MOLYBDOPTERIN COFACTOR SYNTHESIS PROTEIN A"/>
    <property type="match status" value="1"/>
</dbReference>
<feature type="binding site" evidence="12">
    <location>
        <position position="74"/>
    </location>
    <ligand>
        <name>S-adenosyl-L-methionine</name>
        <dbReference type="ChEBI" id="CHEBI:59789"/>
    </ligand>
</feature>
<dbReference type="InterPro" id="IPR010505">
    <property type="entry name" value="MoaA_twitch"/>
</dbReference>
<feature type="binding site" evidence="12">
    <location>
        <position position="27"/>
    </location>
    <ligand>
        <name>[4Fe-4S] cluster</name>
        <dbReference type="ChEBI" id="CHEBI:49883"/>
        <label>1</label>
        <note>4Fe-4S-S-AdoMet</note>
    </ligand>
</feature>
<dbReference type="Proteomes" id="UP000001946">
    <property type="component" value="Chromosome"/>
</dbReference>
<evidence type="ECO:0000313" key="14">
    <source>
        <dbReference type="EMBL" id="BAE85277.1"/>
    </source>
</evidence>
<gene>
    <name evidence="12" type="primary">moaA</name>
    <name evidence="14" type="ordered locus">DSY3488</name>
</gene>
<dbReference type="GO" id="GO:0061799">
    <property type="term" value="F:cyclic pyranopterin monophosphate synthase activity"/>
    <property type="evidence" value="ECO:0007669"/>
    <property type="project" value="TreeGrafter"/>
</dbReference>
<comment type="similarity">
    <text evidence="12">Belongs to the radical SAM superfamily. MoaA family.</text>
</comment>
<dbReference type="eggNOG" id="COG2896">
    <property type="taxonomic scope" value="Bacteria"/>
</dbReference>
<comment type="pathway">
    <text evidence="12">Cofactor biosynthesis; molybdopterin biosynthesis.</text>
</comment>
<feature type="binding site" evidence="12">
    <location>
        <position position="127"/>
    </location>
    <ligand>
        <name>S-adenosyl-L-methionine</name>
        <dbReference type="ChEBI" id="CHEBI:59789"/>
    </ligand>
</feature>
<dbReference type="SFLD" id="SFLDG01067">
    <property type="entry name" value="SPASM/twitch_domain_containing"/>
    <property type="match status" value="1"/>
</dbReference>
<keyword evidence="7 12" id="KW-0411">Iron-sulfur</keyword>
<keyword evidence="8 12" id="KW-0342">GTP-binding</keyword>
<dbReference type="InterPro" id="IPR013785">
    <property type="entry name" value="Aldolase_TIM"/>
</dbReference>
<dbReference type="InterPro" id="IPR050105">
    <property type="entry name" value="MoCo_biosynth_MoaA/MoaC"/>
</dbReference>
<dbReference type="SUPFAM" id="SSF102114">
    <property type="entry name" value="Radical SAM enzymes"/>
    <property type="match status" value="1"/>
</dbReference>
<dbReference type="InterPro" id="IPR007197">
    <property type="entry name" value="rSAM"/>
</dbReference>
<evidence type="ECO:0000256" key="12">
    <source>
        <dbReference type="HAMAP-Rule" id="MF_01225"/>
    </source>
</evidence>
<dbReference type="GO" id="GO:0061798">
    <property type="term" value="F:GTP 3',8'-cyclase activity"/>
    <property type="evidence" value="ECO:0007669"/>
    <property type="project" value="UniProtKB-UniRule"/>
</dbReference>
<dbReference type="CDD" id="cd21117">
    <property type="entry name" value="Twitch_MoaA"/>
    <property type="match status" value="1"/>
</dbReference>
<dbReference type="UniPathway" id="UPA00344"/>
<feature type="binding site" evidence="12">
    <location>
        <position position="259"/>
    </location>
    <ligand>
        <name>[4Fe-4S] cluster</name>
        <dbReference type="ChEBI" id="CHEBI:49883"/>
        <label>2</label>
        <note>4Fe-4S-substrate</note>
    </ligand>
</feature>
<evidence type="ECO:0000256" key="4">
    <source>
        <dbReference type="ARBA" id="ARBA00022723"/>
    </source>
</evidence>
<dbReference type="GO" id="GO:0046872">
    <property type="term" value="F:metal ion binding"/>
    <property type="evidence" value="ECO:0007669"/>
    <property type="project" value="UniProtKB-KW"/>
</dbReference>
<accession>Q24RR5</accession>
<keyword evidence="10 12" id="KW-0456">Lyase</keyword>
<evidence type="ECO:0000256" key="1">
    <source>
        <dbReference type="ARBA" id="ARBA00012167"/>
    </source>
</evidence>
<name>Q24RR5_DESHY</name>
<dbReference type="PROSITE" id="PS01305">
    <property type="entry name" value="MOAA_NIFB_PQQE"/>
    <property type="match status" value="1"/>
</dbReference>
<evidence type="ECO:0000259" key="13">
    <source>
        <dbReference type="PROSITE" id="PS51918"/>
    </source>
</evidence>
<evidence type="ECO:0000256" key="3">
    <source>
        <dbReference type="ARBA" id="ARBA00022691"/>
    </source>
</evidence>
<dbReference type="PROSITE" id="PS51918">
    <property type="entry name" value="RADICAL_SAM"/>
    <property type="match status" value="1"/>
</dbReference>
<feature type="binding site" evidence="12">
    <location>
        <position position="31"/>
    </location>
    <ligand>
        <name>[4Fe-4S] cluster</name>
        <dbReference type="ChEBI" id="CHEBI:49883"/>
        <label>1</label>
        <note>4Fe-4S-S-AdoMet</note>
    </ligand>
</feature>
<keyword evidence="5 12" id="KW-0547">Nucleotide-binding</keyword>
<dbReference type="GO" id="GO:0006777">
    <property type="term" value="P:Mo-molybdopterin cofactor biosynthetic process"/>
    <property type="evidence" value="ECO:0007669"/>
    <property type="project" value="UniProtKB-UniRule"/>
</dbReference>
<feature type="binding site" evidence="12">
    <location>
        <position position="198"/>
    </location>
    <ligand>
        <name>S-adenosyl-L-methionine</name>
        <dbReference type="ChEBI" id="CHEBI:59789"/>
    </ligand>
</feature>
<dbReference type="CDD" id="cd01335">
    <property type="entry name" value="Radical_SAM"/>
    <property type="match status" value="1"/>
</dbReference>
<evidence type="ECO:0000256" key="6">
    <source>
        <dbReference type="ARBA" id="ARBA00023004"/>
    </source>
</evidence>
<comment type="cofactor">
    <cofactor evidence="12">
        <name>[4Fe-4S] cluster</name>
        <dbReference type="ChEBI" id="CHEBI:49883"/>
    </cofactor>
    <text evidence="12">Binds 2 [4Fe-4S] clusters. Binds 1 [4Fe-4S] cluster coordinated with 3 cysteines and an exchangeable S-adenosyl-L-methionine and 1 [4Fe-4S] cluster coordinated with 3 cysteines and the GTP-derived substrate.</text>
</comment>
<organism evidence="14 15">
    <name type="scientific">Desulfitobacterium hafniense (strain Y51)</name>
    <dbReference type="NCBI Taxonomy" id="138119"/>
    <lineage>
        <taxon>Bacteria</taxon>
        <taxon>Bacillati</taxon>
        <taxon>Bacillota</taxon>
        <taxon>Clostridia</taxon>
        <taxon>Eubacteriales</taxon>
        <taxon>Desulfitobacteriaceae</taxon>
        <taxon>Desulfitobacterium</taxon>
    </lineage>
</organism>
<dbReference type="EC" id="4.1.99.22" evidence="1 12"/>
<dbReference type="Gene3D" id="3.20.20.70">
    <property type="entry name" value="Aldolase class I"/>
    <property type="match status" value="1"/>
</dbReference>
<dbReference type="SFLD" id="SFLDG01386">
    <property type="entry name" value="main_SPASM_domain-containing"/>
    <property type="match status" value="1"/>
</dbReference>
<dbReference type="SFLD" id="SFLDG01383">
    <property type="entry name" value="cyclic_pyranopterin_phosphate"/>
    <property type="match status" value="1"/>
</dbReference>
<feature type="binding site" evidence="12">
    <location>
        <position position="34"/>
    </location>
    <ligand>
        <name>[4Fe-4S] cluster</name>
        <dbReference type="ChEBI" id="CHEBI:49883"/>
        <label>1</label>
        <note>4Fe-4S-S-AdoMet</note>
    </ligand>
</feature>
<dbReference type="STRING" id="138119.DSY3488"/>
<evidence type="ECO:0000256" key="2">
    <source>
        <dbReference type="ARBA" id="ARBA00022485"/>
    </source>
</evidence>
<keyword evidence="2 12" id="KW-0004">4Fe-4S</keyword>
<dbReference type="SFLD" id="SFLDS00029">
    <property type="entry name" value="Radical_SAM"/>
    <property type="match status" value="1"/>
</dbReference>
<dbReference type="EMBL" id="AP008230">
    <property type="protein sequence ID" value="BAE85277.1"/>
    <property type="molecule type" value="Genomic_DNA"/>
</dbReference>
<comment type="function">
    <text evidence="12">Catalyzes the cyclization of GTP to (8S)-3',8-cyclo-7,8-dihydroguanosine 5'-triphosphate.</text>
</comment>
<dbReference type="Pfam" id="PF04055">
    <property type="entry name" value="Radical_SAM"/>
    <property type="match status" value="1"/>
</dbReference>
<evidence type="ECO:0000256" key="7">
    <source>
        <dbReference type="ARBA" id="ARBA00023014"/>
    </source>
</evidence>
<feature type="binding site" evidence="12">
    <location>
        <position position="103"/>
    </location>
    <ligand>
        <name>GTP</name>
        <dbReference type="ChEBI" id="CHEBI:37565"/>
    </ligand>
</feature>
<keyword evidence="9 12" id="KW-0501">Molybdenum cofactor biosynthesis</keyword>
<dbReference type="InterPro" id="IPR006638">
    <property type="entry name" value="Elp3/MiaA/NifB-like_rSAM"/>
</dbReference>
<dbReference type="NCBIfam" id="NF001199">
    <property type="entry name" value="PRK00164.2-1"/>
    <property type="match status" value="1"/>
</dbReference>
<keyword evidence="15" id="KW-1185">Reference proteome</keyword>
<evidence type="ECO:0000256" key="8">
    <source>
        <dbReference type="ARBA" id="ARBA00023134"/>
    </source>
</evidence>
<dbReference type="KEGG" id="dsy:DSY3488"/>
<dbReference type="PANTHER" id="PTHR22960:SF0">
    <property type="entry name" value="MOLYBDENUM COFACTOR BIOSYNTHESIS PROTEIN 1"/>
    <property type="match status" value="1"/>
</dbReference>
<dbReference type="SMART" id="SM00729">
    <property type="entry name" value="Elp3"/>
    <property type="match status" value="1"/>
</dbReference>
<feature type="binding site" evidence="12">
    <location>
        <position position="33"/>
    </location>
    <ligand>
        <name>S-adenosyl-L-methionine</name>
        <dbReference type="ChEBI" id="CHEBI:59789"/>
    </ligand>
</feature>
<dbReference type="GO" id="GO:0051539">
    <property type="term" value="F:4 iron, 4 sulfur cluster binding"/>
    <property type="evidence" value="ECO:0007669"/>
    <property type="project" value="UniProtKB-UniRule"/>
</dbReference>
<feature type="binding site" evidence="12">
    <location>
        <position position="276"/>
    </location>
    <ligand>
        <name>[4Fe-4S] cluster</name>
        <dbReference type="ChEBI" id="CHEBI:49883"/>
        <label>2</label>
        <note>4Fe-4S-substrate</note>
    </ligand>
</feature>
<dbReference type="InterPro" id="IPR000385">
    <property type="entry name" value="MoaA_NifB_PqqE_Fe-S-bd_CS"/>
</dbReference>
<keyword evidence="3 12" id="KW-0949">S-adenosyl-L-methionine</keyword>
<evidence type="ECO:0000256" key="11">
    <source>
        <dbReference type="ARBA" id="ARBA00048697"/>
    </source>
</evidence>
<comment type="catalytic activity">
    <reaction evidence="11 12">
        <text>GTP + AH2 + S-adenosyl-L-methionine = (8S)-3',8-cyclo-7,8-dihydroguanosine 5'-triphosphate + 5'-deoxyadenosine + L-methionine + A + H(+)</text>
        <dbReference type="Rhea" id="RHEA:49576"/>
        <dbReference type="ChEBI" id="CHEBI:13193"/>
        <dbReference type="ChEBI" id="CHEBI:15378"/>
        <dbReference type="ChEBI" id="CHEBI:17319"/>
        <dbReference type="ChEBI" id="CHEBI:17499"/>
        <dbReference type="ChEBI" id="CHEBI:37565"/>
        <dbReference type="ChEBI" id="CHEBI:57844"/>
        <dbReference type="ChEBI" id="CHEBI:59789"/>
        <dbReference type="ChEBI" id="CHEBI:131766"/>
        <dbReference type="EC" id="4.1.99.22"/>
    </reaction>
</comment>
<dbReference type="InterPro" id="IPR040064">
    <property type="entry name" value="MoaA-like"/>
</dbReference>
<dbReference type="GO" id="GO:0005525">
    <property type="term" value="F:GTP binding"/>
    <property type="evidence" value="ECO:0007669"/>
    <property type="project" value="UniProtKB-UniRule"/>
</dbReference>
<reference evidence="14 15" key="1">
    <citation type="journal article" date="2006" name="J. Bacteriol.">
        <title>Complete genome sequence of the dehalorespiring bacterium Desulfitobacterium hafniense Y51 and comparison with Dehalococcoides ethenogenes 195.</title>
        <authorList>
            <person name="Nonaka H."/>
            <person name="Keresztes G."/>
            <person name="Shinoda Y."/>
            <person name="Ikenaga Y."/>
            <person name="Abe M."/>
            <person name="Naito K."/>
            <person name="Inatomi K."/>
            <person name="Furukawa K."/>
            <person name="Inui M."/>
            <person name="Yukawa H."/>
        </authorList>
    </citation>
    <scope>NUCLEOTIDE SEQUENCE [LARGE SCALE GENOMIC DNA]</scope>
    <source>
        <strain evidence="14 15">Y51</strain>
    </source>
</reference>
<keyword evidence="6 12" id="KW-0408">Iron</keyword>
<sequence length="326" mass="36508">MFKECGIMLDSHGRDINYLRISVTGMCNLRCSYCMPEGGIKKKAHKEILSLETIEQIAFSAVDLGFQKIRITGGEPLVRKGIIDVIHQIAQLKSRGLKDLGLTTNGTLLSGYADELKKMGLTRVNISLDSLDAEKYSQITRGGKLSSVLEGIQAAKEAKLWPLKINVVLIGGFNDDEIEEFVNLTREDDVEVRFIELMPIGEASGWDREHFLSGTEILKRVPQLMPLAVKGQGAVARLYKLPNSKGRVGIISPLSNHFCNYCNRIRITPDGKLKPCLHSDLELDIRNYGEDYERFLLDGVFAKPNRHSMQNEDYEPVLRNMNEIGG</sequence>
<dbReference type="InterPro" id="IPR058240">
    <property type="entry name" value="rSAM_sf"/>
</dbReference>
<feature type="binding site" evidence="12">
    <location>
        <position position="70"/>
    </location>
    <ligand>
        <name>GTP</name>
        <dbReference type="ChEBI" id="CHEBI:37565"/>
    </ligand>
</feature>
<keyword evidence="4 12" id="KW-0479">Metal-binding</keyword>
<dbReference type="HOGENOM" id="CLU_009273_0_1_9"/>
<feature type="binding site" evidence="12">
    <location>
        <begin position="264"/>
        <end position="266"/>
    </location>
    <ligand>
        <name>GTP</name>
        <dbReference type="ChEBI" id="CHEBI:37565"/>
    </ligand>
</feature>
<evidence type="ECO:0000256" key="9">
    <source>
        <dbReference type="ARBA" id="ARBA00023150"/>
    </source>
</evidence>
<feature type="binding site" evidence="12">
    <location>
        <position position="20"/>
    </location>
    <ligand>
        <name>GTP</name>
        <dbReference type="ChEBI" id="CHEBI:37565"/>
    </ligand>
</feature>
<evidence type="ECO:0000313" key="15">
    <source>
        <dbReference type="Proteomes" id="UP000001946"/>
    </source>
</evidence>
<dbReference type="GO" id="GO:1904047">
    <property type="term" value="F:S-adenosyl-L-methionine binding"/>
    <property type="evidence" value="ECO:0007669"/>
    <property type="project" value="UniProtKB-UniRule"/>
</dbReference>
<comment type="subunit">
    <text evidence="12">Monomer and homodimer.</text>
</comment>
<feature type="binding site" evidence="12">
    <location>
        <position position="262"/>
    </location>
    <ligand>
        <name>[4Fe-4S] cluster</name>
        <dbReference type="ChEBI" id="CHEBI:49883"/>
        <label>2</label>
        <note>4Fe-4S-substrate</note>
    </ligand>
</feature>
<feature type="binding site" evidence="12">
    <location>
        <position position="164"/>
    </location>
    <ligand>
        <name>GTP</name>
        <dbReference type="ChEBI" id="CHEBI:37565"/>
    </ligand>
</feature>
<evidence type="ECO:0000256" key="5">
    <source>
        <dbReference type="ARBA" id="ARBA00022741"/>
    </source>
</evidence>
<dbReference type="Pfam" id="PF06463">
    <property type="entry name" value="Mob_synth_C"/>
    <property type="match status" value="1"/>
</dbReference>
<dbReference type="AlphaFoldDB" id="Q24RR5"/>
<dbReference type="HAMAP" id="MF_01225_B">
    <property type="entry name" value="MoaA_B"/>
    <property type="match status" value="1"/>
</dbReference>